<gene>
    <name evidence="6" type="ORF">DAPPUDRAFT_304169</name>
</gene>
<dbReference type="AlphaFoldDB" id="E9HTN6"/>
<reference evidence="6 7" key="1">
    <citation type="journal article" date="2011" name="Science">
        <title>The ecoresponsive genome of Daphnia pulex.</title>
        <authorList>
            <person name="Colbourne J.K."/>
            <person name="Pfrender M.E."/>
            <person name="Gilbert D."/>
            <person name="Thomas W.K."/>
            <person name="Tucker A."/>
            <person name="Oakley T.H."/>
            <person name="Tokishita S."/>
            <person name="Aerts A."/>
            <person name="Arnold G.J."/>
            <person name="Basu M.K."/>
            <person name="Bauer D.J."/>
            <person name="Caceres C.E."/>
            <person name="Carmel L."/>
            <person name="Casola C."/>
            <person name="Choi J.H."/>
            <person name="Detter J.C."/>
            <person name="Dong Q."/>
            <person name="Dusheyko S."/>
            <person name="Eads B.D."/>
            <person name="Frohlich T."/>
            <person name="Geiler-Samerotte K.A."/>
            <person name="Gerlach D."/>
            <person name="Hatcher P."/>
            <person name="Jogdeo S."/>
            <person name="Krijgsveld J."/>
            <person name="Kriventseva E.V."/>
            <person name="Kultz D."/>
            <person name="Laforsch C."/>
            <person name="Lindquist E."/>
            <person name="Lopez J."/>
            <person name="Manak J.R."/>
            <person name="Muller J."/>
            <person name="Pangilinan J."/>
            <person name="Patwardhan R.P."/>
            <person name="Pitluck S."/>
            <person name="Pritham E.J."/>
            <person name="Rechtsteiner A."/>
            <person name="Rho M."/>
            <person name="Rogozin I.B."/>
            <person name="Sakarya O."/>
            <person name="Salamov A."/>
            <person name="Schaack S."/>
            <person name="Shapiro H."/>
            <person name="Shiga Y."/>
            <person name="Skalitzky C."/>
            <person name="Smith Z."/>
            <person name="Souvorov A."/>
            <person name="Sung W."/>
            <person name="Tang Z."/>
            <person name="Tsuchiya D."/>
            <person name="Tu H."/>
            <person name="Vos H."/>
            <person name="Wang M."/>
            <person name="Wolf Y.I."/>
            <person name="Yamagata H."/>
            <person name="Yamada T."/>
            <person name="Ye Y."/>
            <person name="Shaw J.R."/>
            <person name="Andrews J."/>
            <person name="Crease T.J."/>
            <person name="Tang H."/>
            <person name="Lucas S.M."/>
            <person name="Robertson H.M."/>
            <person name="Bork P."/>
            <person name="Koonin E.V."/>
            <person name="Zdobnov E.M."/>
            <person name="Grigoriev I.V."/>
            <person name="Lynch M."/>
            <person name="Boore J.L."/>
        </authorList>
    </citation>
    <scope>NUCLEOTIDE SEQUENCE [LARGE SCALE GENOMIC DNA]</scope>
</reference>
<dbReference type="Pfam" id="PF05485">
    <property type="entry name" value="THAP"/>
    <property type="match status" value="1"/>
</dbReference>
<sequence>MVNKLFFISNCTSSFGKQNCHFFSVPKLRLNEWQAVIAKPGLGARSMICYRHFEDSCFINGKVIQNVFHAFKNWRLLPETVLQWQTEKHFKL</sequence>
<organism evidence="6 7">
    <name type="scientific">Daphnia pulex</name>
    <name type="common">Water flea</name>
    <dbReference type="NCBI Taxonomy" id="6669"/>
    <lineage>
        <taxon>Eukaryota</taxon>
        <taxon>Metazoa</taxon>
        <taxon>Ecdysozoa</taxon>
        <taxon>Arthropoda</taxon>
        <taxon>Crustacea</taxon>
        <taxon>Branchiopoda</taxon>
        <taxon>Diplostraca</taxon>
        <taxon>Cladocera</taxon>
        <taxon>Anomopoda</taxon>
        <taxon>Daphniidae</taxon>
        <taxon>Daphnia</taxon>
    </lineage>
</organism>
<dbReference type="GO" id="GO:0008270">
    <property type="term" value="F:zinc ion binding"/>
    <property type="evidence" value="ECO:0007669"/>
    <property type="project" value="UniProtKB-KW"/>
</dbReference>
<protein>
    <recommendedName>
        <fullName evidence="5">THAP-type domain-containing protein</fullName>
    </recommendedName>
</protein>
<evidence type="ECO:0000256" key="4">
    <source>
        <dbReference type="ARBA" id="ARBA00023125"/>
    </source>
</evidence>
<dbReference type="EMBL" id="GL732780">
    <property type="protein sequence ID" value="EFX64895.1"/>
    <property type="molecule type" value="Genomic_DNA"/>
</dbReference>
<evidence type="ECO:0000313" key="7">
    <source>
        <dbReference type="Proteomes" id="UP000000305"/>
    </source>
</evidence>
<feature type="domain" description="THAP-type" evidence="5">
    <location>
        <begin position="8"/>
        <end position="81"/>
    </location>
</feature>
<keyword evidence="2" id="KW-0863">Zinc-finger</keyword>
<dbReference type="HOGENOM" id="CLU_2415514_0_0_1"/>
<dbReference type="GO" id="GO:0003677">
    <property type="term" value="F:DNA binding"/>
    <property type="evidence" value="ECO:0007669"/>
    <property type="project" value="UniProtKB-KW"/>
</dbReference>
<dbReference type="PhylomeDB" id="E9HTN6"/>
<dbReference type="SUPFAM" id="SSF57716">
    <property type="entry name" value="Glucocorticoid receptor-like (DNA-binding domain)"/>
    <property type="match status" value="1"/>
</dbReference>
<name>E9HTN6_DAPPU</name>
<evidence type="ECO:0000256" key="1">
    <source>
        <dbReference type="ARBA" id="ARBA00022723"/>
    </source>
</evidence>
<keyword evidence="3" id="KW-0862">Zinc</keyword>
<evidence type="ECO:0000313" key="6">
    <source>
        <dbReference type="EMBL" id="EFX64895.1"/>
    </source>
</evidence>
<proteinExistence type="predicted"/>
<dbReference type="InterPro" id="IPR006612">
    <property type="entry name" value="THAP_Znf"/>
</dbReference>
<keyword evidence="4" id="KW-0238">DNA-binding</keyword>
<evidence type="ECO:0000259" key="5">
    <source>
        <dbReference type="Pfam" id="PF05485"/>
    </source>
</evidence>
<keyword evidence="7" id="KW-1185">Reference proteome</keyword>
<dbReference type="InParanoid" id="E9HTN6"/>
<evidence type="ECO:0000256" key="2">
    <source>
        <dbReference type="ARBA" id="ARBA00022771"/>
    </source>
</evidence>
<keyword evidence="1" id="KW-0479">Metal-binding</keyword>
<dbReference type="Proteomes" id="UP000000305">
    <property type="component" value="Unassembled WGS sequence"/>
</dbReference>
<accession>E9HTN6</accession>
<dbReference type="KEGG" id="dpx:DAPPUDRAFT_304169"/>
<evidence type="ECO:0000256" key="3">
    <source>
        <dbReference type="ARBA" id="ARBA00022833"/>
    </source>
</evidence>